<dbReference type="EMBL" id="CYKH01002055">
    <property type="protein sequence ID" value="CUI15333.1"/>
    <property type="molecule type" value="Genomic_DNA"/>
</dbReference>
<accession>A0A0S4KI77</accession>
<dbReference type="FunFam" id="3.30.2410.10:FF:000003">
    <property type="entry name" value="probable E3 ubiquitin-protein ligase HERC4 isoform X1"/>
    <property type="match status" value="1"/>
</dbReference>
<evidence type="ECO:0000259" key="6">
    <source>
        <dbReference type="PROSITE" id="PS50237"/>
    </source>
</evidence>
<feature type="domain" description="HECT" evidence="6">
    <location>
        <begin position="352"/>
        <end position="679"/>
    </location>
</feature>
<organism evidence="7 8">
    <name type="scientific">Bodo saltans</name>
    <name type="common">Flagellated protozoan</name>
    <dbReference type="NCBI Taxonomy" id="75058"/>
    <lineage>
        <taxon>Eukaryota</taxon>
        <taxon>Discoba</taxon>
        <taxon>Euglenozoa</taxon>
        <taxon>Kinetoplastea</taxon>
        <taxon>Metakinetoplastina</taxon>
        <taxon>Eubodonida</taxon>
        <taxon>Bodonidae</taxon>
        <taxon>Bodo</taxon>
    </lineage>
</organism>
<dbReference type="Gene3D" id="3.30.2160.10">
    <property type="entry name" value="Hect, E3 ligase catalytic domain"/>
    <property type="match status" value="1"/>
</dbReference>
<dbReference type="PANTHER" id="PTHR45700:SF8">
    <property type="entry name" value="HECT-TYPE E3 UBIQUITIN TRANSFERASE"/>
    <property type="match status" value="1"/>
</dbReference>
<keyword evidence="3" id="KW-0808">Transferase</keyword>
<dbReference type="Proteomes" id="UP000051952">
    <property type="component" value="Unassembled WGS sequence"/>
</dbReference>
<evidence type="ECO:0000256" key="4">
    <source>
        <dbReference type="ARBA" id="ARBA00022786"/>
    </source>
</evidence>
<proteinExistence type="predicted"/>
<dbReference type="SMART" id="SM00119">
    <property type="entry name" value="HECTc"/>
    <property type="match status" value="1"/>
</dbReference>
<comment type="catalytic activity">
    <reaction evidence="1">
        <text>S-ubiquitinyl-[E2 ubiquitin-conjugating enzyme]-L-cysteine + [acceptor protein]-L-lysine = [E2 ubiquitin-conjugating enzyme]-L-cysteine + N(6)-ubiquitinyl-[acceptor protein]-L-lysine.</text>
        <dbReference type="EC" id="2.3.2.26"/>
    </reaction>
</comment>
<evidence type="ECO:0000313" key="7">
    <source>
        <dbReference type="EMBL" id="CUI15333.1"/>
    </source>
</evidence>
<dbReference type="Gene3D" id="3.90.1750.10">
    <property type="entry name" value="Hect, E3 ligase catalytic domains"/>
    <property type="match status" value="1"/>
</dbReference>
<evidence type="ECO:0000256" key="5">
    <source>
        <dbReference type="PROSITE-ProRule" id="PRU00104"/>
    </source>
</evidence>
<dbReference type="SUPFAM" id="SSF56204">
    <property type="entry name" value="Hect, E3 ligase catalytic domain"/>
    <property type="match status" value="1"/>
</dbReference>
<dbReference type="OrthoDB" id="273557at2759"/>
<dbReference type="EC" id="2.3.2.26" evidence="2"/>
<evidence type="ECO:0000256" key="1">
    <source>
        <dbReference type="ARBA" id="ARBA00000885"/>
    </source>
</evidence>
<name>A0A0S4KI77_BODSA</name>
<dbReference type="PANTHER" id="PTHR45700">
    <property type="entry name" value="UBIQUITIN-PROTEIN LIGASE E3C"/>
    <property type="match status" value="1"/>
</dbReference>
<dbReference type="VEuPathDB" id="TriTrypDB:BSAL_38010"/>
<gene>
    <name evidence="7" type="ORF">BSAL_38010</name>
</gene>
<dbReference type="GO" id="GO:0061630">
    <property type="term" value="F:ubiquitin protein ligase activity"/>
    <property type="evidence" value="ECO:0007669"/>
    <property type="project" value="UniProtKB-EC"/>
</dbReference>
<dbReference type="GO" id="GO:0000209">
    <property type="term" value="P:protein polyubiquitination"/>
    <property type="evidence" value="ECO:0007669"/>
    <property type="project" value="InterPro"/>
</dbReference>
<dbReference type="InterPro" id="IPR000569">
    <property type="entry name" value="HECT_dom"/>
</dbReference>
<dbReference type="CDD" id="cd00078">
    <property type="entry name" value="HECTc"/>
    <property type="match status" value="1"/>
</dbReference>
<evidence type="ECO:0000256" key="2">
    <source>
        <dbReference type="ARBA" id="ARBA00012485"/>
    </source>
</evidence>
<keyword evidence="8" id="KW-1185">Reference proteome</keyword>
<dbReference type="PROSITE" id="PS50237">
    <property type="entry name" value="HECT"/>
    <property type="match status" value="1"/>
</dbReference>
<dbReference type="Pfam" id="PF00632">
    <property type="entry name" value="HECT"/>
    <property type="match status" value="1"/>
</dbReference>
<dbReference type="AlphaFoldDB" id="A0A0S4KI77"/>
<dbReference type="Gene3D" id="3.30.2410.10">
    <property type="entry name" value="Hect, E3 ligase catalytic domain"/>
    <property type="match status" value="1"/>
</dbReference>
<reference evidence="8" key="1">
    <citation type="submission" date="2015-09" db="EMBL/GenBank/DDBJ databases">
        <authorList>
            <consortium name="Pathogen Informatics"/>
        </authorList>
    </citation>
    <scope>NUCLEOTIDE SEQUENCE [LARGE SCALE GENOMIC DNA]</scope>
    <source>
        <strain evidence="8">Lake Konstanz</strain>
    </source>
</reference>
<evidence type="ECO:0000313" key="8">
    <source>
        <dbReference type="Proteomes" id="UP000051952"/>
    </source>
</evidence>
<evidence type="ECO:0000256" key="3">
    <source>
        <dbReference type="ARBA" id="ARBA00022679"/>
    </source>
</evidence>
<feature type="active site" description="Glycyl thioester intermediate" evidence="5">
    <location>
        <position position="650"/>
    </location>
</feature>
<dbReference type="InterPro" id="IPR035983">
    <property type="entry name" value="Hect_E3_ubiquitin_ligase"/>
</dbReference>
<keyword evidence="4 5" id="KW-0833">Ubl conjugation pathway</keyword>
<dbReference type="InterPro" id="IPR044611">
    <property type="entry name" value="E3A/B/C-like"/>
</dbReference>
<protein>
    <recommendedName>
        <fullName evidence="2">HECT-type E3 ubiquitin transferase</fullName>
        <ecNumber evidence="2">2.3.2.26</ecNumber>
    </recommendedName>
</protein>
<sequence>MRDGSMTCPLDQSVEVAAVALMRDAFAAQPKYHYPAHVQVPLHCLDWDLLSIEELTAATVSGTAVEYLKSHCSSWKQLAFSFLVHSGPQEIHNLQLLAGVDVAFRRLSRDECSVDAGKVLVAVSRQLQAASPSDVMTVFRSTRICHDVLMARCIVLLLEGAVLCSNEDRPVLLNCVLSVAALPGVAAQLMIMMPTMPAVVMAALVADFQMYLTVEAMSTGDGANMNLICRSLKVLFEGNFASPNGRDGIIHYSKFYNGLTDDFEDEDIREDVARLMSNDFAFASFPFLVNARYKSLVLQLEASVDRNGAIHDAVITNLFANRRNVVVDDVYLVLNVHRNDLVNSAVRELRMKQQMLRRPLRIHFVGEEGVDEGGLKKEFFQMLVRELLHPNYNMFMNPESSPALWFVPRIQNSMTDVQYRLIGQCIGLAVFNNITLDLAFPSAIFRKLLNVPVTYDDLADVDPQLKQGLDSLLAFEEGEATVEEMFCRTFVYEHRIFDEAVSVPIVPGGQDIPLTGSNRQQFVQAITEYVLNLSIEENFNTFREGFFSVCTRAMVTSLRPEELECIVCGNRSFDMDALRSSTVYEGFDDDDDAVRFMWEVLDELDDASRRKFLKFCTGSDRIPVGGVADLHFIVGKNGDDSELLPTSHTCFNHLLLPAYATKEKLREKLMLAVENCEGFFGGK</sequence>